<dbReference type="InterPro" id="IPR002104">
    <property type="entry name" value="Integrase_catalytic"/>
</dbReference>
<name>A0ABD5UEI0_9EURY</name>
<dbReference type="InterPro" id="IPR011010">
    <property type="entry name" value="DNA_brk_join_enz"/>
</dbReference>
<dbReference type="PROSITE" id="PS51898">
    <property type="entry name" value="TYR_RECOMBINASE"/>
    <property type="match status" value="1"/>
</dbReference>
<evidence type="ECO:0000259" key="3">
    <source>
        <dbReference type="PROSITE" id="PS51898"/>
    </source>
</evidence>
<evidence type="ECO:0000256" key="2">
    <source>
        <dbReference type="ARBA" id="ARBA00023172"/>
    </source>
</evidence>
<dbReference type="AlphaFoldDB" id="A0ABD5UEI0"/>
<accession>A0ABD5UEI0</accession>
<protein>
    <submittedName>
        <fullName evidence="4">Tyrosine-type recombinase/integrase</fullName>
    </submittedName>
</protein>
<keyword evidence="1" id="KW-0238">DNA-binding</keyword>
<evidence type="ECO:0000256" key="1">
    <source>
        <dbReference type="ARBA" id="ARBA00023125"/>
    </source>
</evidence>
<gene>
    <name evidence="4" type="ORF">ACFQEY_02280</name>
</gene>
<dbReference type="InterPro" id="IPR013762">
    <property type="entry name" value="Integrase-like_cat_sf"/>
</dbReference>
<feature type="domain" description="Tyr recombinase" evidence="3">
    <location>
        <begin position="154"/>
        <end position="396"/>
    </location>
</feature>
<dbReference type="GO" id="GO:0003677">
    <property type="term" value="F:DNA binding"/>
    <property type="evidence" value="ECO:0007669"/>
    <property type="project" value="UniProtKB-KW"/>
</dbReference>
<dbReference type="SUPFAM" id="SSF56349">
    <property type="entry name" value="DNA breaking-rejoining enzymes"/>
    <property type="match status" value="1"/>
</dbReference>
<keyword evidence="2" id="KW-0233">DNA recombination</keyword>
<evidence type="ECO:0000313" key="4">
    <source>
        <dbReference type="EMBL" id="MFC6887885.1"/>
    </source>
</evidence>
<dbReference type="Gene3D" id="1.10.150.130">
    <property type="match status" value="1"/>
</dbReference>
<comment type="caution">
    <text evidence="4">The sequence shown here is derived from an EMBL/GenBank/DDBJ whole genome shotgun (WGS) entry which is preliminary data.</text>
</comment>
<dbReference type="Proteomes" id="UP001596333">
    <property type="component" value="Unassembled WGS sequence"/>
</dbReference>
<proteinExistence type="predicted"/>
<reference evidence="4 5" key="1">
    <citation type="journal article" date="2019" name="Int. J. Syst. Evol. Microbiol.">
        <title>The Global Catalogue of Microorganisms (GCM) 10K type strain sequencing project: providing services to taxonomists for standard genome sequencing and annotation.</title>
        <authorList>
            <consortium name="The Broad Institute Genomics Platform"/>
            <consortium name="The Broad Institute Genome Sequencing Center for Infectious Disease"/>
            <person name="Wu L."/>
            <person name="Ma J."/>
        </authorList>
    </citation>
    <scope>NUCLEOTIDE SEQUENCE [LARGE SCALE GENOMIC DNA]</scope>
    <source>
        <strain evidence="4 5">Y73</strain>
    </source>
</reference>
<dbReference type="Gene3D" id="1.10.443.10">
    <property type="entry name" value="Intergrase catalytic core"/>
    <property type="match status" value="1"/>
</dbReference>
<keyword evidence="5" id="KW-1185">Reference proteome</keyword>
<dbReference type="InterPro" id="IPR010998">
    <property type="entry name" value="Integrase_recombinase_N"/>
</dbReference>
<sequence>MSEAAWSDEELLGMDTSTSADELEIKRDPIGTYIDRLERYGREARYVANMEAILVEFQAVLRDEHGEHLCNIDDSHVIAFNRHLKRAEYYRTRTRANSDEPAPIDISDQTRHEQIRRLSTFYAWLADDVGVVSSNPAKQALNNLSESEFRASPPDRPRIEFEEMADFVAWIDDPLPRTLVLFLLKSGARMGEALNVDLCCLNLDHPVYHAIAEREDVELLPEVSGRPDTVFLDPGFQAGTEIRGEVRESGSKRQRAGGTIVPLDAELKMALVEYLLTRRPTIDETVSPLFAMPSLRGHHRLTSASTSAMLTASGSSPGILQDYGWWEPGASTAEKVTAHYFRHYFTHNHRHNQGVHDGSMPETVIAYIRGDAPDRSTARGDNYRHLSWNDWESQVKEPYLEGIYQFGVYGDRQ</sequence>
<dbReference type="EMBL" id="JBHSXI010000001">
    <property type="protein sequence ID" value="MFC6887885.1"/>
    <property type="molecule type" value="Genomic_DNA"/>
</dbReference>
<dbReference type="GO" id="GO:0006310">
    <property type="term" value="P:DNA recombination"/>
    <property type="evidence" value="ECO:0007669"/>
    <property type="project" value="UniProtKB-KW"/>
</dbReference>
<dbReference type="RefSeq" id="WP_379764386.1">
    <property type="nucleotide sequence ID" value="NZ_JBHSXI010000001.1"/>
</dbReference>
<organism evidence="4 5">
    <name type="scientific">Halorubrum trueperi</name>
    <dbReference type="NCBI Taxonomy" id="2004704"/>
    <lineage>
        <taxon>Archaea</taxon>
        <taxon>Methanobacteriati</taxon>
        <taxon>Methanobacteriota</taxon>
        <taxon>Stenosarchaea group</taxon>
        <taxon>Halobacteria</taxon>
        <taxon>Halobacteriales</taxon>
        <taxon>Haloferacaceae</taxon>
        <taxon>Halorubrum</taxon>
    </lineage>
</organism>
<evidence type="ECO:0000313" key="5">
    <source>
        <dbReference type="Proteomes" id="UP001596333"/>
    </source>
</evidence>